<dbReference type="AlphaFoldDB" id="A0AA36AUD5"/>
<sequence>MFAEGEEKKNLDKFALGNESATDLRSAQIENKDNPFMGYLNFLSPSLNVFRIQIRHLAISAQVDIETSQVEQPYSPTSLPYRTDVTLM</sequence>
<name>A0AA36AUD5_OCTVU</name>
<keyword evidence="2" id="KW-1185">Reference proteome</keyword>
<proteinExistence type="predicted"/>
<evidence type="ECO:0000313" key="1">
    <source>
        <dbReference type="EMBL" id="CAI9722478.1"/>
    </source>
</evidence>
<dbReference type="Proteomes" id="UP001162480">
    <property type="component" value="Chromosome 5"/>
</dbReference>
<gene>
    <name evidence="1" type="ORF">OCTVUL_1B017605</name>
</gene>
<accession>A0AA36AUD5</accession>
<reference evidence="1" key="1">
    <citation type="submission" date="2023-08" db="EMBL/GenBank/DDBJ databases">
        <authorList>
            <person name="Alioto T."/>
            <person name="Alioto T."/>
            <person name="Gomez Garrido J."/>
        </authorList>
    </citation>
    <scope>NUCLEOTIDE SEQUENCE</scope>
</reference>
<evidence type="ECO:0000313" key="2">
    <source>
        <dbReference type="Proteomes" id="UP001162480"/>
    </source>
</evidence>
<organism evidence="1 2">
    <name type="scientific">Octopus vulgaris</name>
    <name type="common">Common octopus</name>
    <dbReference type="NCBI Taxonomy" id="6645"/>
    <lineage>
        <taxon>Eukaryota</taxon>
        <taxon>Metazoa</taxon>
        <taxon>Spiralia</taxon>
        <taxon>Lophotrochozoa</taxon>
        <taxon>Mollusca</taxon>
        <taxon>Cephalopoda</taxon>
        <taxon>Coleoidea</taxon>
        <taxon>Octopodiformes</taxon>
        <taxon>Octopoda</taxon>
        <taxon>Incirrata</taxon>
        <taxon>Octopodidae</taxon>
        <taxon>Octopus</taxon>
    </lineage>
</organism>
<protein>
    <submittedName>
        <fullName evidence="1">Uncharacterized protein</fullName>
    </submittedName>
</protein>
<dbReference type="EMBL" id="OX597818">
    <property type="protein sequence ID" value="CAI9722478.1"/>
    <property type="molecule type" value="Genomic_DNA"/>
</dbReference>